<dbReference type="HOGENOM" id="CLU_146557_0_0_0"/>
<reference evidence="1 2" key="1">
    <citation type="journal article" date="2006" name="DNA Res.">
        <title>Genome sequence of the cat pathogen, Chlamydophila felis.</title>
        <authorList>
            <person name="Azuma Y."/>
            <person name="Hirakawa H."/>
            <person name="Yamashita A."/>
            <person name="Cai Y."/>
            <person name="Rahman M.A."/>
            <person name="Suzuki H."/>
            <person name="Mitaku S."/>
            <person name="Toh H."/>
            <person name="Goto S."/>
            <person name="Murakami T."/>
            <person name="Sugi K."/>
            <person name="Hayashi H."/>
            <person name="Fukushi H."/>
            <person name="Hattori M."/>
            <person name="Kuhara S."/>
            <person name="Shirai M."/>
        </authorList>
    </citation>
    <scope>NUCLEOTIDE SEQUENCE [LARGE SCALE GENOMIC DNA]</scope>
    <source>
        <strain evidence="1 2">Fe/C-56</strain>
    </source>
</reference>
<keyword evidence="2" id="KW-1185">Reference proteome</keyword>
<gene>
    <name evidence="1" type="ordered locus">pCF06</name>
</gene>
<dbReference type="EMBL" id="AP006862">
    <property type="protein sequence ID" value="BAE81783.1"/>
    <property type="molecule type" value="Genomic_DNA"/>
</dbReference>
<dbReference type="KEGG" id="cfe:BAE81783.1"/>
<protein>
    <submittedName>
        <fullName evidence="1">Uncharacterized protein</fullName>
    </submittedName>
</protein>
<sequence length="149" mass="17520">MEYIVLRSQTTNKRIIKLNSTKLNDFFVGYFLSVLYEKNMHLFTGEIMNNRQSMTNDFIKIVKDVEKDFPELDIKMKIHKEKITFLNSPSELYHKSISVILNLLNQIQTSLGLFPDSPIIEQMELNNLKLKKALIMLILSRKDMFSKTE</sequence>
<evidence type="ECO:0000313" key="2">
    <source>
        <dbReference type="Proteomes" id="UP000001260"/>
    </source>
</evidence>
<dbReference type="Proteomes" id="UP000001260">
    <property type="component" value="Plasmid pCfe1"/>
</dbReference>
<dbReference type="AlphaFoldDB" id="Q252K5"/>
<name>Q252K5_CHLFF</name>
<proteinExistence type="predicted"/>
<keyword evidence="1" id="KW-0614">Plasmid</keyword>
<accession>Q252K5</accession>
<organism evidence="1 2">
    <name type="scientific">Chlamydia felis (strain Fe/C-56)</name>
    <name type="common">Chlamydophila felis</name>
    <dbReference type="NCBI Taxonomy" id="264202"/>
    <lineage>
        <taxon>Bacteria</taxon>
        <taxon>Pseudomonadati</taxon>
        <taxon>Chlamydiota</taxon>
        <taxon>Chlamydiia</taxon>
        <taxon>Chlamydiales</taxon>
        <taxon>Chlamydiaceae</taxon>
        <taxon>Chlamydia/Chlamydophila group</taxon>
        <taxon>Chlamydia</taxon>
    </lineage>
</organism>
<evidence type="ECO:0000313" key="1">
    <source>
        <dbReference type="EMBL" id="BAE81783.1"/>
    </source>
</evidence>
<geneLocation type="plasmid" evidence="1 2">
    <name>pCfe1</name>
</geneLocation>